<dbReference type="PANTHER" id="PTHR34737:SF2">
    <property type="entry name" value="EF-HAND DOMAIN-CONTAINING PROTEIN"/>
    <property type="match status" value="1"/>
</dbReference>
<dbReference type="Pfam" id="PF24784">
    <property type="entry name" value="Temptin_C"/>
    <property type="match status" value="1"/>
</dbReference>
<comment type="caution">
    <text evidence="3">The sequence shown here is derived from an EMBL/GenBank/DDBJ whole genome shotgun (WGS) entry which is preliminary data.</text>
</comment>
<reference evidence="3" key="1">
    <citation type="submission" date="2021-03" db="EMBL/GenBank/DDBJ databases">
        <authorList>
            <person name="Bekaert M."/>
        </authorList>
    </citation>
    <scope>NUCLEOTIDE SEQUENCE</scope>
</reference>
<dbReference type="InterPro" id="IPR055313">
    <property type="entry name" value="Temptin-like"/>
</dbReference>
<proteinExistence type="predicted"/>
<evidence type="ECO:0000256" key="1">
    <source>
        <dbReference type="SAM" id="SignalP"/>
    </source>
</evidence>
<name>A0A8S3PPC6_MYTED</name>
<evidence type="ECO:0000313" key="4">
    <source>
        <dbReference type="Proteomes" id="UP000683360"/>
    </source>
</evidence>
<dbReference type="GO" id="GO:0030246">
    <property type="term" value="F:carbohydrate binding"/>
    <property type="evidence" value="ECO:0007669"/>
    <property type="project" value="InterPro"/>
</dbReference>
<dbReference type="PANTHER" id="PTHR34737">
    <property type="entry name" value="EF-HAND DOMAIN-CONTAINING PROTEIN"/>
    <property type="match status" value="1"/>
</dbReference>
<keyword evidence="4" id="KW-1185">Reference proteome</keyword>
<dbReference type="InterPro" id="IPR008965">
    <property type="entry name" value="CBM2/CBM3_carb-bd_dom_sf"/>
</dbReference>
<feature type="signal peptide" evidence="1">
    <location>
        <begin position="1"/>
        <end position="19"/>
    </location>
</feature>
<protein>
    <recommendedName>
        <fullName evidence="2">Temptin Cys/Cys disulfide domain-containing protein</fullName>
    </recommendedName>
</protein>
<keyword evidence="1" id="KW-0732">Signal</keyword>
<feature type="domain" description="Temptin Cys/Cys disulfide" evidence="2">
    <location>
        <begin position="18"/>
        <end position="117"/>
    </location>
</feature>
<dbReference type="EMBL" id="CAJPWZ010000081">
    <property type="protein sequence ID" value="CAG2185282.1"/>
    <property type="molecule type" value="Genomic_DNA"/>
</dbReference>
<evidence type="ECO:0000259" key="2">
    <source>
        <dbReference type="Pfam" id="PF24784"/>
    </source>
</evidence>
<dbReference type="InterPro" id="IPR057626">
    <property type="entry name" value="S-S_Temptin"/>
</dbReference>
<accession>A0A8S3PPC6</accession>
<dbReference type="OrthoDB" id="129121at2759"/>
<evidence type="ECO:0000313" key="3">
    <source>
        <dbReference type="EMBL" id="CAG2185282.1"/>
    </source>
</evidence>
<gene>
    <name evidence="3" type="ORF">MEDL_889</name>
</gene>
<dbReference type="AlphaFoldDB" id="A0A8S3PPC6"/>
<dbReference type="Proteomes" id="UP000683360">
    <property type="component" value="Unassembled WGS sequence"/>
</dbReference>
<feature type="chain" id="PRO_5035927839" description="Temptin Cys/Cys disulfide domain-containing protein" evidence="1">
    <location>
        <begin position="20"/>
        <end position="202"/>
    </location>
</feature>
<sequence length="202" mass="22410">MTSVVQILTLCIVIVNVYCHEEYQKRIPNGNRVPNPCTEIQKSIWKAVGHFNNTHGGVEISSFGKDFKNSNKTWTIELCNLDSDGDGKTNGEELGDPSCVWTPGKEPKVPAKNHPGICEPVDSVRCKRQNQGFNQCPQMITFTLFLAIASVANGATQGVKITQTWNGGFHGTFTIVPDHTVNGWRAHFKCDRGLDKFEVNTF</sequence>
<dbReference type="SUPFAM" id="SSF49384">
    <property type="entry name" value="Carbohydrate-binding domain"/>
    <property type="match status" value="1"/>
</dbReference>
<organism evidence="3 4">
    <name type="scientific">Mytilus edulis</name>
    <name type="common">Blue mussel</name>
    <dbReference type="NCBI Taxonomy" id="6550"/>
    <lineage>
        <taxon>Eukaryota</taxon>
        <taxon>Metazoa</taxon>
        <taxon>Spiralia</taxon>
        <taxon>Lophotrochozoa</taxon>
        <taxon>Mollusca</taxon>
        <taxon>Bivalvia</taxon>
        <taxon>Autobranchia</taxon>
        <taxon>Pteriomorphia</taxon>
        <taxon>Mytilida</taxon>
        <taxon>Mytiloidea</taxon>
        <taxon>Mytilidae</taxon>
        <taxon>Mytilinae</taxon>
        <taxon>Mytilus</taxon>
    </lineage>
</organism>